<accession>A0ABX0UMM8</accession>
<dbReference type="EMBL" id="JAASQJ010000002">
    <property type="protein sequence ID" value="NIJ52915.1"/>
    <property type="molecule type" value="Genomic_DNA"/>
</dbReference>
<comment type="caution">
    <text evidence="1">The sequence shown here is derived from an EMBL/GenBank/DDBJ whole genome shotgun (WGS) entry which is preliminary data.</text>
</comment>
<dbReference type="Proteomes" id="UP001179181">
    <property type="component" value="Unassembled WGS sequence"/>
</dbReference>
<gene>
    <name evidence="1" type="ORF">FHS68_002085</name>
</gene>
<keyword evidence="2" id="KW-1185">Reference proteome</keyword>
<evidence type="ECO:0000313" key="2">
    <source>
        <dbReference type="Proteomes" id="UP001179181"/>
    </source>
</evidence>
<name>A0ABX0UMM8_9BACT</name>
<sequence>MLEYENKFTINSFGVRDDDQSLANPCGLAFESGGALEDFWEVERDGAGEGLFDS</sequence>
<proteinExistence type="predicted"/>
<organism evidence="1 2">
    <name type="scientific">Dyadobacter arcticus</name>
    <dbReference type="NCBI Taxonomy" id="1078754"/>
    <lineage>
        <taxon>Bacteria</taxon>
        <taxon>Pseudomonadati</taxon>
        <taxon>Bacteroidota</taxon>
        <taxon>Cytophagia</taxon>
        <taxon>Cytophagales</taxon>
        <taxon>Spirosomataceae</taxon>
        <taxon>Dyadobacter</taxon>
    </lineage>
</organism>
<reference evidence="1 2" key="1">
    <citation type="submission" date="2020-03" db="EMBL/GenBank/DDBJ databases">
        <title>Genomic Encyclopedia of Type Strains, Phase IV (KMG-IV): sequencing the most valuable type-strain genomes for metagenomic binning, comparative biology and taxonomic classification.</title>
        <authorList>
            <person name="Goeker M."/>
        </authorList>
    </citation>
    <scope>NUCLEOTIDE SEQUENCE [LARGE SCALE GENOMIC DNA]</scope>
    <source>
        <strain evidence="1 2">DSM 102865</strain>
    </source>
</reference>
<evidence type="ECO:0000313" key="1">
    <source>
        <dbReference type="EMBL" id="NIJ52915.1"/>
    </source>
</evidence>
<protein>
    <submittedName>
        <fullName evidence="1">Uncharacterized protein</fullName>
    </submittedName>
</protein>
<dbReference type="RefSeq" id="WP_167269688.1">
    <property type="nucleotide sequence ID" value="NZ_JAASQJ010000002.1"/>
</dbReference>